<gene>
    <name evidence="8" type="ORF">PPNO1_LOCUS3825</name>
</gene>
<comment type="caution">
    <text evidence="8">The sequence shown here is derived from an EMBL/GenBank/DDBJ whole genome shotgun (WGS) entry which is preliminary data.</text>
</comment>
<dbReference type="OrthoDB" id="5429740at2759"/>
<feature type="transmembrane region" description="Helical" evidence="6">
    <location>
        <begin position="727"/>
        <end position="747"/>
    </location>
</feature>
<sequence length="757" mass="82636">MAGPVEGSPEWAAQDKGPYTIGICWAITSLSTLFVIARLYVRGKIMGKLQSDDWFTVSAQVCSWISTALSTMAVASGNGKHFALLTVEQKQSAILWTTAAFCPGVMSFGLPKMAVVVLLQRLLNPTRYHRWFLWWMGIWCQLTLFATVGVLLGRCMPARSLWDFSVEGKCFDPEILVAYCIYAGSFSAFVDIYLAVYPTVVLFQLQLSLRKKIALCVALGIGSISGVVAIYKTTRIPSLKSPDFSYDTSDLVIWTVIEGSTIIIASSIPILQPLMDLIMRRNPFSSNKSNKNTPRYFEDYSTGSKAGYELGQRKPKSKTATTSASQSQSRPKDGVIVRTDIVTVQYSQQIPDTEQDDRWSFPGTCDAARHAPIVYTSTGIALRRTVTWGSAYIIVISRVIGSGIFATPGTILRTVGSPGLALSLWIVGALIAACGLSVSLEYGCMLPRSGGSKVYLEFTYRHPKFLASTLVAAHIILLGFSASNCVIFSRYVLFALGADAEASDFLRKAIGAALLVVVTFIHGVFPRAGVRIQNWLGYIKVGIIIFMILSGVYVVAFRGASEFRETRLDNVNNILNEVKDPVRTLPSVASTALVTAGFLYTLVNVAYFLVVPIQEIKDSGEMIAALFLNDSLDRISARLKQEIARQGLLPFSDILSSTRPFNSPLGGLLVHFIPSLLVIILPPSTEVYSFILSVEGYPGQFMSLAVGVGLVLLRFKRPDLQRPFKAWPPAVALVLTLNVSLLAAPFSPPADSLPTLL</sequence>
<feature type="transmembrane region" description="Helical" evidence="6">
    <location>
        <begin position="251"/>
        <end position="271"/>
    </location>
</feature>
<dbReference type="Pfam" id="PF20684">
    <property type="entry name" value="Fung_rhodopsin"/>
    <property type="match status" value="1"/>
</dbReference>
<protein>
    <recommendedName>
        <fullName evidence="7">Rhodopsin domain-containing protein</fullName>
    </recommendedName>
</protein>
<proteinExistence type="predicted"/>
<dbReference type="InterPro" id="IPR050598">
    <property type="entry name" value="AminoAcid_Transporter"/>
</dbReference>
<feature type="transmembrane region" description="Helical" evidence="6">
    <location>
        <begin position="20"/>
        <end position="41"/>
    </location>
</feature>
<evidence type="ECO:0000313" key="9">
    <source>
        <dbReference type="Proteomes" id="UP000838763"/>
    </source>
</evidence>
<feature type="transmembrane region" description="Helical" evidence="6">
    <location>
        <begin position="697"/>
        <end position="715"/>
    </location>
</feature>
<feature type="transmembrane region" description="Helical" evidence="6">
    <location>
        <begin position="465"/>
        <end position="493"/>
    </location>
</feature>
<dbReference type="GO" id="GO:0015179">
    <property type="term" value="F:L-amino acid transmembrane transporter activity"/>
    <property type="evidence" value="ECO:0007669"/>
    <property type="project" value="TreeGrafter"/>
</dbReference>
<evidence type="ECO:0000256" key="4">
    <source>
        <dbReference type="ARBA" id="ARBA00023136"/>
    </source>
</evidence>
<dbReference type="InterPro" id="IPR002293">
    <property type="entry name" value="AA/rel_permease1"/>
</dbReference>
<feature type="transmembrane region" description="Helical" evidence="6">
    <location>
        <begin position="176"/>
        <end position="201"/>
    </location>
</feature>
<dbReference type="AlphaFoldDB" id="A0A9P1H1B5"/>
<feature type="transmembrane region" description="Helical" evidence="6">
    <location>
        <begin position="424"/>
        <end position="444"/>
    </location>
</feature>
<feature type="transmembrane region" description="Helical" evidence="6">
    <location>
        <begin position="94"/>
        <end position="119"/>
    </location>
</feature>
<feature type="transmembrane region" description="Helical" evidence="6">
    <location>
        <begin position="588"/>
        <end position="610"/>
    </location>
</feature>
<evidence type="ECO:0000256" key="3">
    <source>
        <dbReference type="ARBA" id="ARBA00022989"/>
    </source>
</evidence>
<evidence type="ECO:0000259" key="7">
    <source>
        <dbReference type="Pfam" id="PF20684"/>
    </source>
</evidence>
<accession>A0A9P1H1B5</accession>
<evidence type="ECO:0000256" key="5">
    <source>
        <dbReference type="SAM" id="MobiDB-lite"/>
    </source>
</evidence>
<keyword evidence="9" id="KW-1185">Reference proteome</keyword>
<dbReference type="Proteomes" id="UP000838763">
    <property type="component" value="Unassembled WGS sequence"/>
</dbReference>
<evidence type="ECO:0000256" key="6">
    <source>
        <dbReference type="SAM" id="Phobius"/>
    </source>
</evidence>
<dbReference type="InterPro" id="IPR049326">
    <property type="entry name" value="Rhodopsin_dom_fungi"/>
</dbReference>
<keyword evidence="4 6" id="KW-0472">Membrane</keyword>
<keyword evidence="3 6" id="KW-1133">Transmembrane helix</keyword>
<keyword evidence="2 6" id="KW-0812">Transmembrane</keyword>
<organism evidence="8 9">
    <name type="scientific">Parascedosporium putredinis</name>
    <dbReference type="NCBI Taxonomy" id="1442378"/>
    <lineage>
        <taxon>Eukaryota</taxon>
        <taxon>Fungi</taxon>
        <taxon>Dikarya</taxon>
        <taxon>Ascomycota</taxon>
        <taxon>Pezizomycotina</taxon>
        <taxon>Sordariomycetes</taxon>
        <taxon>Hypocreomycetidae</taxon>
        <taxon>Microascales</taxon>
        <taxon>Microascaceae</taxon>
        <taxon>Parascedosporium</taxon>
    </lineage>
</organism>
<feature type="compositionally biased region" description="Low complexity" evidence="5">
    <location>
        <begin position="318"/>
        <end position="329"/>
    </location>
</feature>
<evidence type="ECO:0000256" key="2">
    <source>
        <dbReference type="ARBA" id="ARBA00022692"/>
    </source>
</evidence>
<dbReference type="Pfam" id="PF13520">
    <property type="entry name" value="AA_permease_2"/>
    <property type="match status" value="3"/>
</dbReference>
<evidence type="ECO:0000256" key="1">
    <source>
        <dbReference type="ARBA" id="ARBA00004141"/>
    </source>
</evidence>
<evidence type="ECO:0000313" key="8">
    <source>
        <dbReference type="EMBL" id="CAI4214092.1"/>
    </source>
</evidence>
<dbReference type="PANTHER" id="PTHR11785:SF532">
    <property type="entry name" value="TRANSPORTER, PUTATIVE (EUROFUNG)-RELATED"/>
    <property type="match status" value="1"/>
</dbReference>
<dbReference type="EMBL" id="CALLCH030000010">
    <property type="protein sequence ID" value="CAI4214092.1"/>
    <property type="molecule type" value="Genomic_DNA"/>
</dbReference>
<name>A0A9P1H1B5_9PEZI</name>
<dbReference type="PANTHER" id="PTHR11785">
    <property type="entry name" value="AMINO ACID TRANSPORTER"/>
    <property type="match status" value="1"/>
</dbReference>
<feature type="transmembrane region" description="Helical" evidence="6">
    <location>
        <begin position="131"/>
        <end position="152"/>
    </location>
</feature>
<feature type="transmembrane region" description="Helical" evidence="6">
    <location>
        <begin position="505"/>
        <end position="525"/>
    </location>
</feature>
<dbReference type="GO" id="GO:0016020">
    <property type="term" value="C:membrane"/>
    <property type="evidence" value="ECO:0007669"/>
    <property type="project" value="UniProtKB-SubCell"/>
</dbReference>
<feature type="transmembrane region" description="Helical" evidence="6">
    <location>
        <begin position="665"/>
        <end position="685"/>
    </location>
</feature>
<dbReference type="Gene3D" id="1.20.1740.10">
    <property type="entry name" value="Amino acid/polyamine transporter I"/>
    <property type="match status" value="2"/>
</dbReference>
<feature type="region of interest" description="Disordered" evidence="5">
    <location>
        <begin position="307"/>
        <end position="332"/>
    </location>
</feature>
<feature type="transmembrane region" description="Helical" evidence="6">
    <location>
        <begin position="537"/>
        <end position="556"/>
    </location>
</feature>
<feature type="transmembrane region" description="Helical" evidence="6">
    <location>
        <begin position="53"/>
        <end position="74"/>
    </location>
</feature>
<feature type="domain" description="Rhodopsin" evidence="7">
    <location>
        <begin position="37"/>
        <end position="275"/>
    </location>
</feature>
<comment type="subcellular location">
    <subcellularLocation>
        <location evidence="1">Membrane</location>
        <topology evidence="1">Multi-pass membrane protein</topology>
    </subcellularLocation>
</comment>
<feature type="transmembrane region" description="Helical" evidence="6">
    <location>
        <begin position="391"/>
        <end position="412"/>
    </location>
</feature>
<reference evidence="8" key="1">
    <citation type="submission" date="2022-11" db="EMBL/GenBank/DDBJ databases">
        <authorList>
            <person name="Scott C."/>
            <person name="Bruce N."/>
        </authorList>
    </citation>
    <scope>NUCLEOTIDE SEQUENCE</scope>
</reference>
<feature type="transmembrane region" description="Helical" evidence="6">
    <location>
        <begin position="213"/>
        <end position="231"/>
    </location>
</feature>